<dbReference type="RefSeq" id="WP_109008259.1">
    <property type="nucleotide sequence ID" value="NZ_BDUD01000001.1"/>
</dbReference>
<dbReference type="EMBL" id="BDUD01000001">
    <property type="protein sequence ID" value="GBG18195.1"/>
    <property type="molecule type" value="Genomic_DNA"/>
</dbReference>
<organism evidence="1 2">
    <name type="scientific">Nostoc commune NIES-4072</name>
    <dbReference type="NCBI Taxonomy" id="2005467"/>
    <lineage>
        <taxon>Bacteria</taxon>
        <taxon>Bacillati</taxon>
        <taxon>Cyanobacteriota</taxon>
        <taxon>Cyanophyceae</taxon>
        <taxon>Nostocales</taxon>
        <taxon>Nostocaceae</taxon>
        <taxon>Nostoc</taxon>
    </lineage>
</organism>
<proteinExistence type="predicted"/>
<name>A0A2R5FIV4_NOSCO</name>
<evidence type="ECO:0000313" key="2">
    <source>
        <dbReference type="Proteomes" id="UP000245124"/>
    </source>
</evidence>
<dbReference type="AlphaFoldDB" id="A0A2R5FIV4"/>
<sequence>MVIRLPGVNYIPKVQLASIKVNVDNSLVVLPAGVKLLSGGDVTTAPITFVGVNVDLVITDIEKAKVSAIIARLFDQINKMANGNQPETPPRDEPILQGRVGGDAMTEIEISVDESENIPVCSVILKISSMRFDLLESKLAEIFSYITSTISSDL</sequence>
<keyword evidence="2" id="KW-1185">Reference proteome</keyword>
<gene>
    <name evidence="1" type="ORF">NIES4072_18590</name>
</gene>
<accession>A0A2R5FIV4</accession>
<comment type="caution">
    <text evidence="1">The sequence shown here is derived from an EMBL/GenBank/DDBJ whole genome shotgun (WGS) entry which is preliminary data.</text>
</comment>
<reference evidence="1 2" key="1">
    <citation type="submission" date="2017-06" db="EMBL/GenBank/DDBJ databases">
        <title>Genome sequencing of cyanobaciteial culture collection at National Institute for Environmental Studies (NIES).</title>
        <authorList>
            <person name="Hirose Y."/>
            <person name="Shimura Y."/>
            <person name="Fujisawa T."/>
            <person name="Nakamura Y."/>
            <person name="Kawachi M."/>
        </authorList>
    </citation>
    <scope>NUCLEOTIDE SEQUENCE [LARGE SCALE GENOMIC DNA]</scope>
    <source>
        <strain evidence="1 2">NIES-4072</strain>
    </source>
</reference>
<protein>
    <submittedName>
        <fullName evidence="1">Uncharacterized protein</fullName>
    </submittedName>
</protein>
<evidence type="ECO:0000313" key="1">
    <source>
        <dbReference type="EMBL" id="GBG18195.1"/>
    </source>
</evidence>
<dbReference type="Proteomes" id="UP000245124">
    <property type="component" value="Unassembled WGS sequence"/>
</dbReference>